<name>T1GQE2_MEGSC</name>
<organism evidence="3 4">
    <name type="scientific">Megaselia scalaris</name>
    <name type="common">Humpbacked fly</name>
    <name type="synonym">Phora scalaris</name>
    <dbReference type="NCBI Taxonomy" id="36166"/>
    <lineage>
        <taxon>Eukaryota</taxon>
        <taxon>Metazoa</taxon>
        <taxon>Ecdysozoa</taxon>
        <taxon>Arthropoda</taxon>
        <taxon>Hexapoda</taxon>
        <taxon>Insecta</taxon>
        <taxon>Pterygota</taxon>
        <taxon>Neoptera</taxon>
        <taxon>Endopterygota</taxon>
        <taxon>Diptera</taxon>
        <taxon>Brachycera</taxon>
        <taxon>Muscomorpha</taxon>
        <taxon>Platypezoidea</taxon>
        <taxon>Phoridae</taxon>
        <taxon>Megaseliini</taxon>
        <taxon>Megaselia</taxon>
    </lineage>
</organism>
<feature type="signal peptide" evidence="1">
    <location>
        <begin position="1"/>
        <end position="23"/>
    </location>
</feature>
<keyword evidence="4" id="KW-1185">Reference proteome</keyword>
<evidence type="ECO:0000313" key="3">
    <source>
        <dbReference type="EnsemblMetazoa" id="MESCA005846-PA"/>
    </source>
</evidence>
<feature type="chain" id="PRO_5004577079" description="C-type lectin domain-containing protein" evidence="1">
    <location>
        <begin position="24"/>
        <end position="245"/>
    </location>
</feature>
<protein>
    <recommendedName>
        <fullName evidence="2">C-type lectin domain-containing protein</fullName>
    </recommendedName>
</protein>
<dbReference type="SUPFAM" id="SSF56436">
    <property type="entry name" value="C-type lectin-like"/>
    <property type="match status" value="1"/>
</dbReference>
<sequence length="245" mass="28230">MLKLSRFVVCIILISQIVDSSFSIENNWYLHNGSNTFYRFFRDKITWFEADAVCQFNHAHLVTISNSFEFDRAKEYLGELDVNDIVWIGLKRSQPAGHFMWTSNSYPVSLESGYWAESLPACSNPLCVTLDPMRDFRWHALRCSGPETASFLCEMPVPDWLQRCIIKDLSNVAIQYTITTGEVFLTRVCGDTKLTSSCEEHKDIDVIYNDLVCNQDNLNENKSPWDILKNVKTNNTEDNKLSVEK</sequence>
<feature type="domain" description="C-type lectin" evidence="2">
    <location>
        <begin position="38"/>
        <end position="144"/>
    </location>
</feature>
<dbReference type="PROSITE" id="PS50041">
    <property type="entry name" value="C_TYPE_LECTIN_2"/>
    <property type="match status" value="1"/>
</dbReference>
<evidence type="ECO:0000256" key="1">
    <source>
        <dbReference type="SAM" id="SignalP"/>
    </source>
</evidence>
<reference evidence="3" key="2">
    <citation type="submission" date="2015-06" db="UniProtKB">
        <authorList>
            <consortium name="EnsemblMetazoa"/>
        </authorList>
    </citation>
    <scope>IDENTIFICATION</scope>
</reference>
<proteinExistence type="predicted"/>
<dbReference type="EnsemblMetazoa" id="MESCA005846-RA">
    <property type="protein sequence ID" value="MESCA005846-PA"/>
    <property type="gene ID" value="MESCA005846"/>
</dbReference>
<dbReference type="Proteomes" id="UP000015102">
    <property type="component" value="Unassembled WGS sequence"/>
</dbReference>
<dbReference type="STRING" id="36166.T1GQE2"/>
<dbReference type="Pfam" id="PF00059">
    <property type="entry name" value="Lectin_C"/>
    <property type="match status" value="1"/>
</dbReference>
<evidence type="ECO:0000259" key="2">
    <source>
        <dbReference type="PROSITE" id="PS50041"/>
    </source>
</evidence>
<dbReference type="InterPro" id="IPR016186">
    <property type="entry name" value="C-type_lectin-like/link_sf"/>
</dbReference>
<evidence type="ECO:0000313" key="4">
    <source>
        <dbReference type="Proteomes" id="UP000015102"/>
    </source>
</evidence>
<dbReference type="PANTHER" id="PTHR45784:SF5">
    <property type="entry name" value="C-TYPE LECTIN DOMAIN FAMILY 20 MEMBER A-RELATED"/>
    <property type="match status" value="1"/>
</dbReference>
<dbReference type="Gene3D" id="3.10.100.10">
    <property type="entry name" value="Mannose-Binding Protein A, subunit A"/>
    <property type="match status" value="1"/>
</dbReference>
<dbReference type="InterPro" id="IPR001304">
    <property type="entry name" value="C-type_lectin-like"/>
</dbReference>
<keyword evidence="1" id="KW-0732">Signal</keyword>
<dbReference type="AlphaFoldDB" id="T1GQE2"/>
<dbReference type="CDD" id="cd00037">
    <property type="entry name" value="CLECT"/>
    <property type="match status" value="1"/>
</dbReference>
<dbReference type="InterPro" id="IPR016187">
    <property type="entry name" value="CTDL_fold"/>
</dbReference>
<dbReference type="PANTHER" id="PTHR45784">
    <property type="entry name" value="C-TYPE LECTIN DOMAIN FAMILY 20 MEMBER A-RELATED"/>
    <property type="match status" value="1"/>
</dbReference>
<dbReference type="SMART" id="SM00034">
    <property type="entry name" value="CLECT"/>
    <property type="match status" value="1"/>
</dbReference>
<reference evidence="4" key="1">
    <citation type="submission" date="2013-02" db="EMBL/GenBank/DDBJ databases">
        <authorList>
            <person name="Hughes D."/>
        </authorList>
    </citation>
    <scope>NUCLEOTIDE SEQUENCE</scope>
    <source>
        <strain>Durham</strain>
        <strain evidence="4">NC isolate 2 -- Noor lab</strain>
    </source>
</reference>
<accession>T1GQE2</accession>
<dbReference type="EMBL" id="CAQQ02103323">
    <property type="status" value="NOT_ANNOTATED_CDS"/>
    <property type="molecule type" value="Genomic_DNA"/>
</dbReference>
<dbReference type="HOGENOM" id="CLU_1135898_0_0_1"/>